<dbReference type="PANTHER" id="PTHR42855">
    <property type="entry name" value="ABC TRANSPORTER ATP-BINDING SUBUNIT"/>
    <property type="match status" value="1"/>
</dbReference>
<evidence type="ECO:0000313" key="4">
    <source>
        <dbReference type="EMBL" id="SVB13864.1"/>
    </source>
</evidence>
<dbReference type="InterPro" id="IPR003439">
    <property type="entry name" value="ABC_transporter-like_ATP-bd"/>
</dbReference>
<dbReference type="InterPro" id="IPR027417">
    <property type="entry name" value="P-loop_NTPase"/>
</dbReference>
<keyword evidence="2" id="KW-0067">ATP-binding</keyword>
<dbReference type="PANTHER" id="PTHR42855:SF1">
    <property type="entry name" value="ABC TRANSPORTER DOMAIN-CONTAINING PROTEIN"/>
    <property type="match status" value="1"/>
</dbReference>
<dbReference type="SMART" id="SM00382">
    <property type="entry name" value="AAA"/>
    <property type="match status" value="1"/>
</dbReference>
<name>A0A382BJK3_9ZZZZ</name>
<dbReference type="Pfam" id="PF00005">
    <property type="entry name" value="ABC_tran"/>
    <property type="match status" value="1"/>
</dbReference>
<dbReference type="Gene3D" id="3.40.50.300">
    <property type="entry name" value="P-loop containing nucleotide triphosphate hydrolases"/>
    <property type="match status" value="1"/>
</dbReference>
<sequence>MATLIQCHRLTHSLGNKALFNSLDIAINEGDKIGLVGHNGSGKSTLLGILSQALEANEGEISLNRGLQLEVVEQFINPRLSDHTLAQALADKLPEEGKDFNQYRVEQLLAELGFSPIEYNYLVSDLSGGQQNRLMFARAVINNPNLILFDEPTNHLDLTTLLYFEKFLQQLDAGFLLISHDRQFLDAVTHRTVFLRDERIYSFNLPYTLAKTHLDAQDKAASARLKSEEKAIKSLAASAKRLANWAKVYDNEKFATRAKSMEKRVEKMEESKTFVSKGSRLNLDLELLSARADRMLHIENKEILSPGQEPVPLFHIEEFIIR</sequence>
<evidence type="ECO:0000256" key="2">
    <source>
        <dbReference type="ARBA" id="ARBA00022840"/>
    </source>
</evidence>
<evidence type="ECO:0000259" key="3">
    <source>
        <dbReference type="PROSITE" id="PS50893"/>
    </source>
</evidence>
<dbReference type="CDD" id="cd03221">
    <property type="entry name" value="ABCF_EF-3"/>
    <property type="match status" value="1"/>
</dbReference>
<dbReference type="EMBL" id="UINC01030069">
    <property type="protein sequence ID" value="SVB13864.1"/>
    <property type="molecule type" value="Genomic_DNA"/>
</dbReference>
<dbReference type="GO" id="GO:0005524">
    <property type="term" value="F:ATP binding"/>
    <property type="evidence" value="ECO:0007669"/>
    <property type="project" value="UniProtKB-KW"/>
</dbReference>
<protein>
    <recommendedName>
        <fullName evidence="3">ABC transporter domain-containing protein</fullName>
    </recommendedName>
</protein>
<dbReference type="PROSITE" id="PS50893">
    <property type="entry name" value="ABC_TRANSPORTER_2"/>
    <property type="match status" value="1"/>
</dbReference>
<feature type="non-terminal residue" evidence="4">
    <location>
        <position position="322"/>
    </location>
</feature>
<feature type="domain" description="ABC transporter" evidence="3">
    <location>
        <begin position="5"/>
        <end position="222"/>
    </location>
</feature>
<dbReference type="InterPro" id="IPR003593">
    <property type="entry name" value="AAA+_ATPase"/>
</dbReference>
<accession>A0A382BJK3</accession>
<evidence type="ECO:0000256" key="1">
    <source>
        <dbReference type="ARBA" id="ARBA00022741"/>
    </source>
</evidence>
<keyword evidence="1" id="KW-0547">Nucleotide-binding</keyword>
<organism evidence="4">
    <name type="scientific">marine metagenome</name>
    <dbReference type="NCBI Taxonomy" id="408172"/>
    <lineage>
        <taxon>unclassified sequences</taxon>
        <taxon>metagenomes</taxon>
        <taxon>ecological metagenomes</taxon>
    </lineage>
</organism>
<dbReference type="InterPro" id="IPR051309">
    <property type="entry name" value="ABCF_ATPase"/>
</dbReference>
<dbReference type="SUPFAM" id="SSF52540">
    <property type="entry name" value="P-loop containing nucleoside triphosphate hydrolases"/>
    <property type="match status" value="1"/>
</dbReference>
<dbReference type="PROSITE" id="PS00211">
    <property type="entry name" value="ABC_TRANSPORTER_1"/>
    <property type="match status" value="1"/>
</dbReference>
<dbReference type="InterPro" id="IPR017871">
    <property type="entry name" value="ABC_transporter-like_CS"/>
</dbReference>
<proteinExistence type="predicted"/>
<dbReference type="GO" id="GO:0016887">
    <property type="term" value="F:ATP hydrolysis activity"/>
    <property type="evidence" value="ECO:0007669"/>
    <property type="project" value="InterPro"/>
</dbReference>
<gene>
    <name evidence="4" type="ORF">METZ01_LOCUS166718</name>
</gene>
<reference evidence="4" key="1">
    <citation type="submission" date="2018-05" db="EMBL/GenBank/DDBJ databases">
        <authorList>
            <person name="Lanie J.A."/>
            <person name="Ng W.-L."/>
            <person name="Kazmierczak K.M."/>
            <person name="Andrzejewski T.M."/>
            <person name="Davidsen T.M."/>
            <person name="Wayne K.J."/>
            <person name="Tettelin H."/>
            <person name="Glass J.I."/>
            <person name="Rusch D."/>
            <person name="Podicherti R."/>
            <person name="Tsui H.-C.T."/>
            <person name="Winkler M.E."/>
        </authorList>
    </citation>
    <scope>NUCLEOTIDE SEQUENCE</scope>
</reference>
<dbReference type="AlphaFoldDB" id="A0A382BJK3"/>